<keyword evidence="3" id="KW-1185">Reference proteome</keyword>
<comment type="caution">
    <text evidence="2">The sequence shown here is derived from an EMBL/GenBank/DDBJ whole genome shotgun (WGS) entry which is preliminary data.</text>
</comment>
<organism evidence="2 3">
    <name type="scientific">Actinomyces johnsonii F0542</name>
    <dbReference type="NCBI Taxonomy" id="1321818"/>
    <lineage>
        <taxon>Bacteria</taxon>
        <taxon>Bacillati</taxon>
        <taxon>Actinomycetota</taxon>
        <taxon>Actinomycetes</taxon>
        <taxon>Actinomycetales</taxon>
        <taxon>Actinomycetaceae</taxon>
        <taxon>Actinomyces</taxon>
    </lineage>
</organism>
<evidence type="ECO:0000313" key="3">
    <source>
        <dbReference type="Proteomes" id="UP000016536"/>
    </source>
</evidence>
<evidence type="ECO:0000256" key="1">
    <source>
        <dbReference type="SAM" id="MobiDB-lite"/>
    </source>
</evidence>
<dbReference type="EMBL" id="AWSE01000247">
    <property type="protein sequence ID" value="ERH21725.1"/>
    <property type="molecule type" value="Genomic_DNA"/>
</dbReference>
<proteinExistence type="predicted"/>
<reference evidence="2 3" key="1">
    <citation type="submission" date="2013-08" db="EMBL/GenBank/DDBJ databases">
        <authorList>
            <person name="Weinstock G."/>
            <person name="Sodergren E."/>
            <person name="Wylie T."/>
            <person name="Fulton L."/>
            <person name="Fulton R."/>
            <person name="Fronick C."/>
            <person name="O'Laughlin M."/>
            <person name="Godfrey J."/>
            <person name="Miner T."/>
            <person name="Herter B."/>
            <person name="Appelbaum E."/>
            <person name="Cordes M."/>
            <person name="Lek S."/>
            <person name="Wollam A."/>
            <person name="Pepin K.H."/>
            <person name="Palsikar V.B."/>
            <person name="Mitreva M."/>
            <person name="Wilson R.K."/>
        </authorList>
    </citation>
    <scope>NUCLEOTIDE SEQUENCE [LARGE SCALE GENOMIC DNA]</scope>
    <source>
        <strain evidence="2 3">F0542</strain>
    </source>
</reference>
<gene>
    <name evidence="2" type="ORF">HMPREF1979_03037</name>
</gene>
<evidence type="ECO:0000313" key="2">
    <source>
        <dbReference type="EMBL" id="ERH21725.1"/>
    </source>
</evidence>
<protein>
    <submittedName>
        <fullName evidence="2">Uncharacterized protein</fullName>
    </submittedName>
</protein>
<accession>U1Q145</accession>
<dbReference type="AlphaFoldDB" id="U1Q145"/>
<sequence length="52" mass="5374">MGCTAPCCVIDREGGEPSLRPPPSGDGCGDGRRDPVMAFATAIANNTHYLPV</sequence>
<dbReference type="Proteomes" id="UP000016536">
    <property type="component" value="Unassembled WGS sequence"/>
</dbReference>
<dbReference type="HOGENOM" id="CLU_3075873_0_0_11"/>
<feature type="region of interest" description="Disordered" evidence="1">
    <location>
        <begin position="13"/>
        <end position="32"/>
    </location>
</feature>
<name>U1Q145_9ACTO</name>